<dbReference type="Pfam" id="PF03547">
    <property type="entry name" value="Mem_trans"/>
    <property type="match status" value="1"/>
</dbReference>
<evidence type="ECO:0000256" key="7">
    <source>
        <dbReference type="ARBA" id="ARBA00023136"/>
    </source>
</evidence>
<comment type="caution">
    <text evidence="9">The sequence shown here is derived from an EMBL/GenBank/DDBJ whole genome shotgun (WGS) entry which is preliminary data.</text>
</comment>
<feature type="transmembrane region" description="Helical" evidence="8">
    <location>
        <begin position="12"/>
        <end position="28"/>
    </location>
</feature>
<keyword evidence="10" id="KW-1185">Reference proteome</keyword>
<dbReference type="PANTHER" id="PTHR36838:SF1">
    <property type="entry name" value="SLR1864 PROTEIN"/>
    <property type="match status" value="1"/>
</dbReference>
<reference evidence="9" key="1">
    <citation type="submission" date="2020-08" db="EMBL/GenBank/DDBJ databases">
        <title>Genome public.</title>
        <authorList>
            <person name="Liu C."/>
            <person name="Sun Q."/>
        </authorList>
    </citation>
    <scope>NUCLEOTIDE SEQUENCE</scope>
    <source>
        <strain evidence="9">NSJ-40</strain>
    </source>
</reference>
<comment type="similarity">
    <text evidence="2">Belongs to the auxin efflux carrier (TC 2.A.69) family.</text>
</comment>
<dbReference type="PANTHER" id="PTHR36838">
    <property type="entry name" value="AUXIN EFFLUX CARRIER FAMILY PROTEIN"/>
    <property type="match status" value="1"/>
</dbReference>
<evidence type="ECO:0000256" key="1">
    <source>
        <dbReference type="ARBA" id="ARBA00004651"/>
    </source>
</evidence>
<evidence type="ECO:0000256" key="5">
    <source>
        <dbReference type="ARBA" id="ARBA00022692"/>
    </source>
</evidence>
<dbReference type="EMBL" id="JACRSN010000002">
    <property type="protein sequence ID" value="MBC8532859.1"/>
    <property type="molecule type" value="Genomic_DNA"/>
</dbReference>
<proteinExistence type="inferred from homology"/>
<feature type="transmembrane region" description="Helical" evidence="8">
    <location>
        <begin position="161"/>
        <end position="183"/>
    </location>
</feature>
<keyword evidence="4" id="KW-1003">Cell membrane</keyword>
<dbReference type="InterPro" id="IPR038770">
    <property type="entry name" value="Na+/solute_symporter_sf"/>
</dbReference>
<feature type="transmembrane region" description="Helical" evidence="8">
    <location>
        <begin position="127"/>
        <end position="149"/>
    </location>
</feature>
<dbReference type="GO" id="GO:0005886">
    <property type="term" value="C:plasma membrane"/>
    <property type="evidence" value="ECO:0007669"/>
    <property type="project" value="UniProtKB-SubCell"/>
</dbReference>
<organism evidence="9 10">
    <name type="scientific">Yeguia hominis</name>
    <dbReference type="NCBI Taxonomy" id="2763662"/>
    <lineage>
        <taxon>Bacteria</taxon>
        <taxon>Bacillati</taxon>
        <taxon>Bacillota</taxon>
        <taxon>Clostridia</taxon>
        <taxon>Eubacteriales</taxon>
        <taxon>Yeguiaceae</taxon>
        <taxon>Yeguia</taxon>
    </lineage>
</organism>
<evidence type="ECO:0000256" key="6">
    <source>
        <dbReference type="ARBA" id="ARBA00022989"/>
    </source>
</evidence>
<gene>
    <name evidence="9" type="ORF">IAG03_02330</name>
</gene>
<name>A0A926D8N8_9FIRM</name>
<feature type="transmembrane region" description="Helical" evidence="8">
    <location>
        <begin position="189"/>
        <end position="211"/>
    </location>
</feature>
<comment type="subcellular location">
    <subcellularLocation>
        <location evidence="1">Cell membrane</location>
        <topology evidence="1">Multi-pass membrane protein</topology>
    </subcellularLocation>
</comment>
<dbReference type="GO" id="GO:0055085">
    <property type="term" value="P:transmembrane transport"/>
    <property type="evidence" value="ECO:0007669"/>
    <property type="project" value="InterPro"/>
</dbReference>
<dbReference type="AlphaFoldDB" id="A0A926D8N8"/>
<evidence type="ECO:0000256" key="3">
    <source>
        <dbReference type="ARBA" id="ARBA00022448"/>
    </source>
</evidence>
<keyword evidence="3" id="KW-0813">Transport</keyword>
<dbReference type="RefSeq" id="WP_249318109.1">
    <property type="nucleotide sequence ID" value="NZ_JACRSN010000002.1"/>
</dbReference>
<evidence type="ECO:0000256" key="4">
    <source>
        <dbReference type="ARBA" id="ARBA00022475"/>
    </source>
</evidence>
<feature type="transmembrane region" description="Helical" evidence="8">
    <location>
        <begin position="35"/>
        <end position="56"/>
    </location>
</feature>
<accession>A0A926D8N8</accession>
<feature type="transmembrane region" description="Helical" evidence="8">
    <location>
        <begin position="100"/>
        <end position="121"/>
    </location>
</feature>
<dbReference type="Gene3D" id="1.20.1530.20">
    <property type="match status" value="1"/>
</dbReference>
<evidence type="ECO:0000313" key="9">
    <source>
        <dbReference type="EMBL" id="MBC8532859.1"/>
    </source>
</evidence>
<feature type="transmembrane region" description="Helical" evidence="8">
    <location>
        <begin position="251"/>
        <end position="273"/>
    </location>
</feature>
<feature type="transmembrane region" description="Helical" evidence="8">
    <location>
        <begin position="223"/>
        <end position="245"/>
    </location>
</feature>
<sequence length="308" mass="33379">MLENILTVGEQVLVLFLLMAVGFVCGKLKILTGNAVASITDLLLYIVTPCMILYSYQRAFDPDMLRGFLIAFAAAVGIHLINIVLSLLLIRDRDQARRRVLQFAAIFSNCGYMSIPLQQAVLGSDGVFYGSAYIAIFNLIFWSFGVFLMSGDRKAFSGKRILLNPGILPVLAGILMFLLSIPLPEFLNTTMASIASLNTPLPMFIIGYYLSNVRFRECPISGAVCWSMALRLILLPFLALGLMALCGVRGVVLVTSTIAASAPAAAATTMFALKFHQDTDLSAELVSLTTLFSILTMPLAVGVAQFLA</sequence>
<dbReference type="InterPro" id="IPR004776">
    <property type="entry name" value="Mem_transp_PIN-like"/>
</dbReference>
<dbReference type="Proteomes" id="UP000651482">
    <property type="component" value="Unassembled WGS sequence"/>
</dbReference>
<feature type="transmembrane region" description="Helical" evidence="8">
    <location>
        <begin position="68"/>
        <end position="88"/>
    </location>
</feature>
<evidence type="ECO:0000256" key="2">
    <source>
        <dbReference type="ARBA" id="ARBA00010145"/>
    </source>
</evidence>
<keyword evidence="5 8" id="KW-0812">Transmembrane</keyword>
<feature type="transmembrane region" description="Helical" evidence="8">
    <location>
        <begin position="285"/>
        <end position="307"/>
    </location>
</feature>
<keyword evidence="7 8" id="KW-0472">Membrane</keyword>
<evidence type="ECO:0000256" key="8">
    <source>
        <dbReference type="SAM" id="Phobius"/>
    </source>
</evidence>
<evidence type="ECO:0000313" key="10">
    <source>
        <dbReference type="Proteomes" id="UP000651482"/>
    </source>
</evidence>
<keyword evidence="6 8" id="KW-1133">Transmembrane helix</keyword>
<protein>
    <submittedName>
        <fullName evidence="9">AEC family transporter</fullName>
    </submittedName>
</protein>